<keyword evidence="3" id="KW-0418">Kinase</keyword>
<keyword evidence="1" id="KW-1133">Transmembrane helix</keyword>
<accession>A0A9X1QF45</accession>
<evidence type="ECO:0000256" key="1">
    <source>
        <dbReference type="SAM" id="Phobius"/>
    </source>
</evidence>
<dbReference type="Proteomes" id="UP001139411">
    <property type="component" value="Unassembled WGS sequence"/>
</dbReference>
<dbReference type="Gene3D" id="2.160.20.80">
    <property type="entry name" value="E3 ubiquitin-protein ligase SopA"/>
    <property type="match status" value="1"/>
</dbReference>
<dbReference type="Pfam" id="PF06580">
    <property type="entry name" value="His_kinase"/>
    <property type="match status" value="1"/>
</dbReference>
<evidence type="ECO:0000313" key="4">
    <source>
        <dbReference type="Proteomes" id="UP001139411"/>
    </source>
</evidence>
<dbReference type="PANTHER" id="PTHR34220:SF7">
    <property type="entry name" value="SENSOR HISTIDINE KINASE YPDA"/>
    <property type="match status" value="1"/>
</dbReference>
<feature type="transmembrane region" description="Helical" evidence="1">
    <location>
        <begin position="159"/>
        <end position="180"/>
    </location>
</feature>
<dbReference type="AlphaFoldDB" id="A0A9X1QF45"/>
<keyword evidence="3" id="KW-0808">Transferase</keyword>
<dbReference type="InterPro" id="IPR001646">
    <property type="entry name" value="5peptide_repeat"/>
</dbReference>
<dbReference type="GO" id="GO:0000155">
    <property type="term" value="F:phosphorelay sensor kinase activity"/>
    <property type="evidence" value="ECO:0007669"/>
    <property type="project" value="InterPro"/>
</dbReference>
<dbReference type="PANTHER" id="PTHR34220">
    <property type="entry name" value="SENSOR HISTIDINE KINASE YPDA"/>
    <property type="match status" value="1"/>
</dbReference>
<gene>
    <name evidence="3" type="ORF">L0661_18035</name>
</gene>
<evidence type="ECO:0000259" key="2">
    <source>
        <dbReference type="Pfam" id="PF06580"/>
    </source>
</evidence>
<keyword evidence="1" id="KW-0472">Membrane</keyword>
<feature type="transmembrane region" description="Helical" evidence="1">
    <location>
        <begin position="235"/>
        <end position="252"/>
    </location>
</feature>
<evidence type="ECO:0000313" key="3">
    <source>
        <dbReference type="EMBL" id="MCF2500225.1"/>
    </source>
</evidence>
<dbReference type="Gene3D" id="3.30.565.10">
    <property type="entry name" value="Histidine kinase-like ATPase, C-terminal domain"/>
    <property type="match status" value="1"/>
</dbReference>
<feature type="domain" description="Signal transduction histidine kinase internal region" evidence="2">
    <location>
        <begin position="280"/>
        <end position="360"/>
    </location>
</feature>
<feature type="transmembrane region" description="Helical" evidence="1">
    <location>
        <begin position="192"/>
        <end position="215"/>
    </location>
</feature>
<sequence>MNEKGTKRLRMTASSLDGRDFSNMDLEDADFSFSSLKDINFDGANLRNAKLRFAALDRTTFRNSDLRNADLSFSSLTDVDLTGARVEGANFSFTSQEKSFNWRDLNLIGIIQNQGWIGTVVAVILGATVLYGINAISYFTAEIYFTNEPVRIKLYQYLVSQNVIAGVFTILLTQGITIWLDVFITRTILRHVILSVIVLIMNNLLAIAVYFLFGVTLVDNYRNLYPNEAAQNAPWYWYMWGPIIVANIFYFLSREGKQISRKISDQEFQLLNLEKLKTRAELDALQARINPHFLYNSLNSIASLVHEDPDKAEEMTLLLSKLFRYTTGRKTNDYFDTIENELEMVATYLQVEKVRFGERLRFTVEVTDPALKELHVPKFILQPIVENAIKHGVAKLAEQGAIVVRIYEEDEWLHLCVHDNGPPFSETMGAGYGMRSIQDKLKLLYGDAARLELHNEPRKSVNISIQKSAIIQNQHQGHDPIPAENDPHR</sequence>
<dbReference type="InterPro" id="IPR050640">
    <property type="entry name" value="Bact_2-comp_sensor_kinase"/>
</dbReference>
<reference evidence="3" key="1">
    <citation type="submission" date="2022-01" db="EMBL/GenBank/DDBJ databases">
        <title>Novel species in genus Dyadobacter.</title>
        <authorList>
            <person name="Ma C."/>
        </authorList>
    </citation>
    <scope>NUCLEOTIDE SEQUENCE</scope>
    <source>
        <strain evidence="3">CY357</strain>
    </source>
</reference>
<dbReference type="Pfam" id="PF00805">
    <property type="entry name" value="Pentapeptide"/>
    <property type="match status" value="1"/>
</dbReference>
<dbReference type="InterPro" id="IPR036890">
    <property type="entry name" value="HATPase_C_sf"/>
</dbReference>
<dbReference type="SUPFAM" id="SSF141571">
    <property type="entry name" value="Pentapeptide repeat-like"/>
    <property type="match status" value="1"/>
</dbReference>
<proteinExistence type="predicted"/>
<organism evidence="3 4">
    <name type="scientific">Dyadobacter chenhuakuii</name>
    <dbReference type="NCBI Taxonomy" id="2909339"/>
    <lineage>
        <taxon>Bacteria</taxon>
        <taxon>Pseudomonadati</taxon>
        <taxon>Bacteroidota</taxon>
        <taxon>Cytophagia</taxon>
        <taxon>Cytophagales</taxon>
        <taxon>Spirosomataceae</taxon>
        <taxon>Dyadobacter</taxon>
    </lineage>
</organism>
<dbReference type="SUPFAM" id="SSF55874">
    <property type="entry name" value="ATPase domain of HSP90 chaperone/DNA topoisomerase II/histidine kinase"/>
    <property type="match status" value="1"/>
</dbReference>
<dbReference type="EMBL" id="JAKFFV010000011">
    <property type="protein sequence ID" value="MCF2500225.1"/>
    <property type="molecule type" value="Genomic_DNA"/>
</dbReference>
<keyword evidence="1" id="KW-0812">Transmembrane</keyword>
<name>A0A9X1QF45_9BACT</name>
<dbReference type="RefSeq" id="WP_235178689.1">
    <property type="nucleotide sequence ID" value="NZ_JAKFFV010000011.1"/>
</dbReference>
<protein>
    <submittedName>
        <fullName evidence="3">Histidine kinase</fullName>
    </submittedName>
</protein>
<feature type="transmembrane region" description="Helical" evidence="1">
    <location>
        <begin position="116"/>
        <end position="139"/>
    </location>
</feature>
<dbReference type="GO" id="GO:0016020">
    <property type="term" value="C:membrane"/>
    <property type="evidence" value="ECO:0007669"/>
    <property type="project" value="InterPro"/>
</dbReference>
<dbReference type="InterPro" id="IPR010559">
    <property type="entry name" value="Sig_transdc_His_kin_internal"/>
</dbReference>
<comment type="caution">
    <text evidence="3">The sequence shown here is derived from an EMBL/GenBank/DDBJ whole genome shotgun (WGS) entry which is preliminary data.</text>
</comment>